<dbReference type="Pfam" id="PF01244">
    <property type="entry name" value="Peptidase_M19"/>
    <property type="match status" value="1"/>
</dbReference>
<dbReference type="PROSITE" id="PS51365">
    <property type="entry name" value="RENAL_DIPEPTIDASE_2"/>
    <property type="match status" value="1"/>
</dbReference>
<dbReference type="InterPro" id="IPR006311">
    <property type="entry name" value="TAT_signal"/>
</dbReference>
<accession>A0A1H4CYA2</accession>
<feature type="compositionally biased region" description="Basic and acidic residues" evidence="1">
    <location>
        <begin position="339"/>
        <end position="372"/>
    </location>
</feature>
<dbReference type="AlphaFoldDB" id="A0A1H4CYA2"/>
<dbReference type="EMBL" id="FNQY01000039">
    <property type="protein sequence ID" value="SEA65361.1"/>
    <property type="molecule type" value="Genomic_DNA"/>
</dbReference>
<evidence type="ECO:0000256" key="1">
    <source>
        <dbReference type="SAM" id="MobiDB-lite"/>
    </source>
</evidence>
<name>A0A1H4CYA2_9BACT</name>
<feature type="compositionally biased region" description="Polar residues" evidence="1">
    <location>
        <begin position="386"/>
        <end position="397"/>
    </location>
</feature>
<dbReference type="InterPro" id="IPR008257">
    <property type="entry name" value="Pept_M19"/>
</dbReference>
<dbReference type="STRING" id="551991.SAMN05192529_13921"/>
<protein>
    <submittedName>
        <fullName evidence="2">Zn-dependent dipeptidase, dipeptidase homolog</fullName>
    </submittedName>
</protein>
<evidence type="ECO:0000313" key="3">
    <source>
        <dbReference type="Proteomes" id="UP000199041"/>
    </source>
</evidence>
<dbReference type="PANTHER" id="PTHR10443">
    <property type="entry name" value="MICROSOMAL DIPEPTIDASE"/>
    <property type="match status" value="1"/>
</dbReference>
<dbReference type="Proteomes" id="UP000199041">
    <property type="component" value="Unassembled WGS sequence"/>
</dbReference>
<feature type="region of interest" description="Disordered" evidence="1">
    <location>
        <begin position="322"/>
        <end position="397"/>
    </location>
</feature>
<proteinExistence type="predicted"/>
<evidence type="ECO:0000313" key="2">
    <source>
        <dbReference type="EMBL" id="SEA65361.1"/>
    </source>
</evidence>
<organism evidence="2 3">
    <name type="scientific">Arachidicoccus rhizosphaerae</name>
    <dbReference type="NCBI Taxonomy" id="551991"/>
    <lineage>
        <taxon>Bacteria</taxon>
        <taxon>Pseudomonadati</taxon>
        <taxon>Bacteroidota</taxon>
        <taxon>Chitinophagia</taxon>
        <taxon>Chitinophagales</taxon>
        <taxon>Chitinophagaceae</taxon>
        <taxon>Arachidicoccus</taxon>
    </lineage>
</organism>
<dbReference type="PROSITE" id="PS51318">
    <property type="entry name" value="TAT"/>
    <property type="match status" value="1"/>
</dbReference>
<gene>
    <name evidence="2" type="ORF">SAMN05192529_13921</name>
</gene>
<dbReference type="Gene3D" id="3.20.20.140">
    <property type="entry name" value="Metal-dependent hydrolases"/>
    <property type="match status" value="1"/>
</dbReference>
<reference evidence="2 3" key="1">
    <citation type="submission" date="2016-10" db="EMBL/GenBank/DDBJ databases">
        <authorList>
            <person name="de Groot N.N."/>
        </authorList>
    </citation>
    <scope>NUCLEOTIDE SEQUENCE [LARGE SCALE GENOMIC DNA]</scope>
    <source>
        <strain evidence="2 3">Vu-144</strain>
    </source>
</reference>
<dbReference type="InterPro" id="IPR032466">
    <property type="entry name" value="Metal_Hydrolase"/>
</dbReference>
<dbReference type="SUPFAM" id="SSF51556">
    <property type="entry name" value="Metallo-dependent hydrolases"/>
    <property type="match status" value="1"/>
</dbReference>
<dbReference type="GO" id="GO:0070573">
    <property type="term" value="F:metallodipeptidase activity"/>
    <property type="evidence" value="ECO:0007669"/>
    <property type="project" value="InterPro"/>
</dbReference>
<sequence>MDMASNTKNNLHTADQRWSRRSFLSTTVAMGLGTVLSPILAKAFYFPSDDLDAIVRRTIGIDTHNHIDVPLIQTELPGPSVPLAASLTASGLSAICMTFAVDYVRLTYEGQAYERFLTGLDAMDRVLTDNNMSRSLNLGDIQMAHKAGRPTVIQSVEGGHFLEGKIERMQVAYDRGLRHLGLLHDHDASTPLGDIFTESPRWGGLTAFGAAAIKECERLGILVDLSHCDDNTVNGALKIAQKPVIISHTGLNTRLGDDPNMARMMRPRLISAELAKRVAGAGGVIGVWTHLASDPAQMAGNIQAMVDVAGIDHVAIGTDTKLTPAYQSPNKEGSWWGAPEKDAKKESTKKEEAKKESTKKEEAKKEENKKENQAALGRQAPHGEPPTTNSLWSTQPSDKGFYYKIVNGLLKAGYKQRDIAKIGGGNYLRVFDRATRKG</sequence>
<dbReference type="GO" id="GO:0006508">
    <property type="term" value="P:proteolysis"/>
    <property type="evidence" value="ECO:0007669"/>
    <property type="project" value="InterPro"/>
</dbReference>
<keyword evidence="3" id="KW-1185">Reference proteome</keyword>
<dbReference type="PANTHER" id="PTHR10443:SF12">
    <property type="entry name" value="DIPEPTIDASE"/>
    <property type="match status" value="1"/>
</dbReference>